<organism evidence="7 8">
    <name type="scientific">Caballeronia novacaledonica</name>
    <dbReference type="NCBI Taxonomy" id="1544861"/>
    <lineage>
        <taxon>Bacteria</taxon>
        <taxon>Pseudomonadati</taxon>
        <taxon>Pseudomonadota</taxon>
        <taxon>Betaproteobacteria</taxon>
        <taxon>Burkholderiales</taxon>
        <taxon>Burkholderiaceae</taxon>
        <taxon>Caballeronia</taxon>
    </lineage>
</organism>
<protein>
    <submittedName>
        <fullName evidence="7">H-NS histone</fullName>
    </submittedName>
</protein>
<keyword evidence="3" id="KW-0963">Cytoplasm</keyword>
<dbReference type="EMBL" id="OGTP01000028">
    <property type="protein sequence ID" value="SPB18266.1"/>
    <property type="molecule type" value="Genomic_DNA"/>
</dbReference>
<evidence type="ECO:0000256" key="3">
    <source>
        <dbReference type="ARBA" id="ARBA00022490"/>
    </source>
</evidence>
<evidence type="ECO:0000256" key="4">
    <source>
        <dbReference type="ARBA" id="ARBA00023125"/>
    </source>
</evidence>
<name>A0A2U3IDH2_9BURK</name>
<dbReference type="AlphaFoldDB" id="A0A2U3IDH2"/>
<proteinExistence type="inferred from homology"/>
<accession>A0A2U3IDH2</accession>
<comment type="subcellular location">
    <subcellularLocation>
        <location evidence="1">Cytoplasm</location>
        <location evidence="1">Nucleoid</location>
    </subcellularLocation>
</comment>
<reference evidence="8" key="1">
    <citation type="submission" date="2018-01" db="EMBL/GenBank/DDBJ databases">
        <authorList>
            <person name="Peeters C."/>
        </authorList>
    </citation>
    <scope>NUCLEOTIDE SEQUENCE [LARGE SCALE GENOMIC DNA]</scope>
</reference>
<gene>
    <name evidence="7" type="ORF">NOV72_05465</name>
</gene>
<dbReference type="InterPro" id="IPR027444">
    <property type="entry name" value="H-NS_C_dom"/>
</dbReference>
<dbReference type="Proteomes" id="UP000238169">
    <property type="component" value="Unassembled WGS sequence"/>
</dbReference>
<dbReference type="SUPFAM" id="SSF81273">
    <property type="entry name" value="H-NS histone-like proteins"/>
    <property type="match status" value="1"/>
</dbReference>
<dbReference type="PANTHER" id="PTHR38097:SF2">
    <property type="entry name" value="DNA-BINDING PROTEIN STPA"/>
    <property type="match status" value="1"/>
</dbReference>
<dbReference type="Gene3D" id="4.10.430.30">
    <property type="match status" value="1"/>
</dbReference>
<evidence type="ECO:0000259" key="6">
    <source>
        <dbReference type="SMART" id="SM00528"/>
    </source>
</evidence>
<evidence type="ECO:0000256" key="1">
    <source>
        <dbReference type="ARBA" id="ARBA00004453"/>
    </source>
</evidence>
<comment type="similarity">
    <text evidence="2">Belongs to the histone-like protein H-NS family.</text>
</comment>
<evidence type="ECO:0000256" key="2">
    <source>
        <dbReference type="ARBA" id="ARBA00010610"/>
    </source>
</evidence>
<dbReference type="GO" id="GO:0003677">
    <property type="term" value="F:DNA binding"/>
    <property type="evidence" value="ECO:0007669"/>
    <property type="project" value="UniProtKB-KW"/>
</dbReference>
<dbReference type="GO" id="GO:0009295">
    <property type="term" value="C:nucleoid"/>
    <property type="evidence" value="ECO:0007669"/>
    <property type="project" value="UniProtKB-SubCell"/>
</dbReference>
<evidence type="ECO:0000313" key="8">
    <source>
        <dbReference type="Proteomes" id="UP000238169"/>
    </source>
</evidence>
<keyword evidence="8" id="KW-1185">Reference proteome</keyword>
<dbReference type="SMART" id="SM00528">
    <property type="entry name" value="HNS"/>
    <property type="match status" value="1"/>
</dbReference>
<dbReference type="OrthoDB" id="5297879at2"/>
<dbReference type="PANTHER" id="PTHR38097">
    <property type="match status" value="1"/>
</dbReference>
<sequence length="115" mass="13139">MAYQSFEIARLRAQQEAIDKQLAEVKERETRQVLIEMVAKMREYGISLNELMGRKPGAQPDEPSAKYRDPVSGLTWSGRGRTPGWIAGKDRNEFLIDRHPAARPDVQPALFSERQ</sequence>
<feature type="region of interest" description="Disordered" evidence="5">
    <location>
        <begin position="52"/>
        <end position="82"/>
    </location>
</feature>
<keyword evidence="4" id="KW-0238">DNA-binding</keyword>
<dbReference type="Pfam" id="PF00816">
    <property type="entry name" value="Histone_HNS"/>
    <property type="match status" value="1"/>
</dbReference>
<evidence type="ECO:0000256" key="5">
    <source>
        <dbReference type="SAM" id="MobiDB-lite"/>
    </source>
</evidence>
<evidence type="ECO:0000313" key="7">
    <source>
        <dbReference type="EMBL" id="SPB18266.1"/>
    </source>
</evidence>
<feature type="domain" description="DNA-binding protein H-NS-like C-terminal" evidence="6">
    <location>
        <begin position="57"/>
        <end position="96"/>
    </location>
</feature>